<dbReference type="InterPro" id="IPR029068">
    <property type="entry name" value="Glyas_Bleomycin-R_OHBP_Dase"/>
</dbReference>
<dbReference type="CDD" id="cd07247">
    <property type="entry name" value="SgaA_N_like"/>
    <property type="match status" value="1"/>
</dbReference>
<dbReference type="PANTHER" id="PTHR33993">
    <property type="entry name" value="GLYOXALASE-RELATED"/>
    <property type="match status" value="1"/>
</dbReference>
<dbReference type="SUPFAM" id="SSF54593">
    <property type="entry name" value="Glyoxalase/Bleomycin resistance protein/Dihydroxybiphenyl dioxygenase"/>
    <property type="match status" value="1"/>
</dbReference>
<accession>A0ABV6EDU5</accession>
<comment type="caution">
    <text evidence="2">The sequence shown here is derived from an EMBL/GenBank/DDBJ whole genome shotgun (WGS) entry which is preliminary data.</text>
</comment>
<evidence type="ECO:0000259" key="1">
    <source>
        <dbReference type="PROSITE" id="PS51819"/>
    </source>
</evidence>
<protein>
    <submittedName>
        <fullName evidence="2">VOC family protein</fullName>
    </submittedName>
</protein>
<dbReference type="EMBL" id="JBHLXG010000010">
    <property type="protein sequence ID" value="MFC0227170.1"/>
    <property type="molecule type" value="Genomic_DNA"/>
</dbReference>
<dbReference type="Proteomes" id="UP001589792">
    <property type="component" value="Unassembled WGS sequence"/>
</dbReference>
<dbReference type="RefSeq" id="WP_380675472.1">
    <property type="nucleotide sequence ID" value="NZ_CP173186.1"/>
</dbReference>
<dbReference type="InterPro" id="IPR052164">
    <property type="entry name" value="Anthracycline_SecMetBiosynth"/>
</dbReference>
<feature type="domain" description="VOC" evidence="1">
    <location>
        <begin position="9"/>
        <end position="117"/>
    </location>
</feature>
<proteinExistence type="predicted"/>
<keyword evidence="3" id="KW-1185">Reference proteome</keyword>
<sequence>MTSRPVHGCIDNVELAVSDIERSRAFYGAAFNWTFKEYGPRYCEFSDGRINGGLTTLSEVKSGGGPLIILYTDDLEEAKVRLESLGASIVKPIFSFPGGRRFHFVDPDGYELAVWSDR</sequence>
<evidence type="ECO:0000313" key="2">
    <source>
        <dbReference type="EMBL" id="MFC0227170.1"/>
    </source>
</evidence>
<reference evidence="2 3" key="1">
    <citation type="submission" date="2024-09" db="EMBL/GenBank/DDBJ databases">
        <authorList>
            <person name="Sun Q."/>
            <person name="Mori K."/>
        </authorList>
    </citation>
    <scope>NUCLEOTIDE SEQUENCE [LARGE SCALE GENOMIC DNA]</scope>
    <source>
        <strain evidence="2 3">CCM 8626</strain>
    </source>
</reference>
<dbReference type="Gene3D" id="3.10.180.10">
    <property type="entry name" value="2,3-Dihydroxybiphenyl 1,2-Dioxygenase, domain 1"/>
    <property type="match status" value="1"/>
</dbReference>
<gene>
    <name evidence="2" type="ORF">ACFFJ3_11750</name>
</gene>
<organism evidence="2 3">
    <name type="scientific">Serratia aquatilis</name>
    <dbReference type="NCBI Taxonomy" id="1737515"/>
    <lineage>
        <taxon>Bacteria</taxon>
        <taxon>Pseudomonadati</taxon>
        <taxon>Pseudomonadota</taxon>
        <taxon>Gammaproteobacteria</taxon>
        <taxon>Enterobacterales</taxon>
        <taxon>Yersiniaceae</taxon>
        <taxon>Serratia</taxon>
    </lineage>
</organism>
<dbReference type="InterPro" id="IPR004360">
    <property type="entry name" value="Glyas_Fos-R_dOase_dom"/>
</dbReference>
<dbReference type="PANTHER" id="PTHR33993:SF1">
    <property type="entry name" value="GLYOXALASE FAMILY PROTEIN"/>
    <property type="match status" value="1"/>
</dbReference>
<dbReference type="InterPro" id="IPR037523">
    <property type="entry name" value="VOC_core"/>
</dbReference>
<dbReference type="PROSITE" id="PS51819">
    <property type="entry name" value="VOC"/>
    <property type="match status" value="1"/>
</dbReference>
<dbReference type="Pfam" id="PF00903">
    <property type="entry name" value="Glyoxalase"/>
    <property type="match status" value="1"/>
</dbReference>
<evidence type="ECO:0000313" key="3">
    <source>
        <dbReference type="Proteomes" id="UP001589792"/>
    </source>
</evidence>
<name>A0ABV6EDU5_9GAMM</name>